<dbReference type="EMBL" id="CP150951">
    <property type="protein sequence ID" value="WZC47633.1"/>
    <property type="molecule type" value="Genomic_DNA"/>
</dbReference>
<proteinExistence type="predicted"/>
<accession>A0ABZ2V543</accession>
<keyword evidence="3" id="KW-1185">Reference proteome</keyword>
<protein>
    <submittedName>
        <fullName evidence="2">Uncharacterized protein</fullName>
    </submittedName>
</protein>
<name>A0ABZ2V543_9RHOB</name>
<feature type="transmembrane region" description="Helical" evidence="1">
    <location>
        <begin position="44"/>
        <end position="76"/>
    </location>
</feature>
<reference evidence="3" key="1">
    <citation type="submission" date="2024-04" db="EMBL/GenBank/DDBJ databases">
        <title>Phylogenomic analyses of a clade within the roseobacter group suggest taxonomic reassignments of species of the genera Aestuariivita, Citreicella, Loktanella, Nautella, Pelagibaca, Ruegeria, Thalassobius, Thiobacimonas and Tropicibacter, and the proposal o.</title>
        <authorList>
            <person name="Jeon C.O."/>
        </authorList>
    </citation>
    <scope>NUCLEOTIDE SEQUENCE [LARGE SCALE GENOMIC DNA]</scope>
    <source>
        <strain evidence="3">BS5-3</strain>
    </source>
</reference>
<evidence type="ECO:0000256" key="1">
    <source>
        <dbReference type="SAM" id="Phobius"/>
    </source>
</evidence>
<sequence length="95" mass="10195">MLGFIVAIVAGFLTPHLVAPVAVPLVKVLEPHIKIDPVETRLIAFMIAMLLAGIAAALLTSGTAFWVVFGGILGYFGTRIVELIKKQIDARKDPE</sequence>
<dbReference type="RefSeq" id="WP_341365753.1">
    <property type="nucleotide sequence ID" value="NZ_CP150951.2"/>
</dbReference>
<keyword evidence="1" id="KW-0472">Membrane</keyword>
<gene>
    <name evidence="2" type="ORF">AABB29_11975</name>
</gene>
<evidence type="ECO:0000313" key="3">
    <source>
        <dbReference type="Proteomes" id="UP001440612"/>
    </source>
</evidence>
<evidence type="ECO:0000313" key="2">
    <source>
        <dbReference type="EMBL" id="WZC47633.1"/>
    </source>
</evidence>
<organism evidence="2 3">
    <name type="scientific">Yoonia phaeophyticola</name>
    <dbReference type="NCBI Taxonomy" id="3137369"/>
    <lineage>
        <taxon>Bacteria</taxon>
        <taxon>Pseudomonadati</taxon>
        <taxon>Pseudomonadota</taxon>
        <taxon>Alphaproteobacteria</taxon>
        <taxon>Rhodobacterales</taxon>
        <taxon>Paracoccaceae</taxon>
        <taxon>Yoonia</taxon>
    </lineage>
</organism>
<dbReference type="Proteomes" id="UP001440612">
    <property type="component" value="Chromosome"/>
</dbReference>
<keyword evidence="1" id="KW-1133">Transmembrane helix</keyword>
<keyword evidence="1" id="KW-0812">Transmembrane</keyword>